<dbReference type="InterPro" id="IPR036976">
    <property type="entry name" value="RimM_N_sf"/>
</dbReference>
<reference evidence="8 9" key="1">
    <citation type="submission" date="2020-08" db="EMBL/GenBank/DDBJ databases">
        <title>Cohnella phylogeny.</title>
        <authorList>
            <person name="Dunlap C."/>
        </authorList>
    </citation>
    <scope>NUCLEOTIDE SEQUENCE [LARGE SCALE GENOMIC DNA]</scope>
    <source>
        <strain evidence="8 9">DSM 25241</strain>
    </source>
</reference>
<evidence type="ECO:0000256" key="3">
    <source>
        <dbReference type="ARBA" id="ARBA00022552"/>
    </source>
</evidence>
<evidence type="ECO:0000313" key="9">
    <source>
        <dbReference type="Proteomes" id="UP000535838"/>
    </source>
</evidence>
<sequence length="181" mass="20218">MKEAVSVAEERLLNVGKIVNTHGIRGEVKVWPQTDFPDVRFRNGSRLLAYPPEGTAGSPFEIEVQSSREQNNVFIVKLKGYDNINQIEKYKGWELKVTDAERVELEEGEYYFRDIMGCAVVTEEGESLGTITDILSPGANDVWVVKQAKGKELLLPVIDEVVLSVDVPGKVVKVRLMEGLL</sequence>
<dbReference type="InterPro" id="IPR011033">
    <property type="entry name" value="PRC_barrel-like_sf"/>
</dbReference>
<comment type="caution">
    <text evidence="8">The sequence shown here is derived from an EMBL/GenBank/DDBJ whole genome shotgun (WGS) entry which is preliminary data.</text>
</comment>
<dbReference type="GO" id="GO:0043022">
    <property type="term" value="F:ribosome binding"/>
    <property type="evidence" value="ECO:0007669"/>
    <property type="project" value="InterPro"/>
</dbReference>
<comment type="function">
    <text evidence="5">An accessory protein needed during the final step in the assembly of 30S ribosomal subunit, possibly for assembly of the head region. Essential for efficient processing of 16S rRNA. May be needed both before and after RbfA during the maturation of 16S rRNA. It has affinity for free ribosomal 30S subunits but not for 70S ribosomes.</text>
</comment>
<evidence type="ECO:0000313" key="8">
    <source>
        <dbReference type="EMBL" id="MBB6636674.1"/>
    </source>
</evidence>
<accession>A0A841SXN6</accession>
<dbReference type="PANTHER" id="PTHR33692:SF1">
    <property type="entry name" value="RIBOSOME MATURATION FACTOR RIMM"/>
    <property type="match status" value="1"/>
</dbReference>
<gene>
    <name evidence="5 8" type="primary">rimM</name>
    <name evidence="8" type="ORF">H7B67_21325</name>
</gene>
<keyword evidence="4 5" id="KW-0143">Chaperone</keyword>
<keyword evidence="9" id="KW-1185">Reference proteome</keyword>
<feature type="domain" description="Ribosome maturation factor RimM PRC barrel" evidence="7">
    <location>
        <begin position="113"/>
        <end position="180"/>
    </location>
</feature>
<comment type="subunit">
    <text evidence="5">Binds ribosomal protein uS19.</text>
</comment>
<dbReference type="Proteomes" id="UP000535838">
    <property type="component" value="Unassembled WGS sequence"/>
</dbReference>
<dbReference type="GO" id="GO:0005737">
    <property type="term" value="C:cytoplasm"/>
    <property type="evidence" value="ECO:0007669"/>
    <property type="project" value="UniProtKB-SubCell"/>
</dbReference>
<evidence type="ECO:0000256" key="4">
    <source>
        <dbReference type="ARBA" id="ARBA00023186"/>
    </source>
</evidence>
<keyword evidence="1 5" id="KW-0963">Cytoplasm</keyword>
<dbReference type="InterPro" id="IPR011961">
    <property type="entry name" value="RimM"/>
</dbReference>
<comment type="domain">
    <text evidence="5">The PRC barrel domain binds ribosomal protein uS19.</text>
</comment>
<evidence type="ECO:0000256" key="2">
    <source>
        <dbReference type="ARBA" id="ARBA00022517"/>
    </source>
</evidence>
<dbReference type="InterPro" id="IPR056792">
    <property type="entry name" value="PRC_RimM"/>
</dbReference>
<proteinExistence type="inferred from homology"/>
<dbReference type="SUPFAM" id="SSF50346">
    <property type="entry name" value="PRC-barrel domain"/>
    <property type="match status" value="1"/>
</dbReference>
<dbReference type="RefSeq" id="WP_185122305.1">
    <property type="nucleotide sequence ID" value="NZ_JACJVQ010000019.1"/>
</dbReference>
<keyword evidence="2 5" id="KW-0690">Ribosome biogenesis</keyword>
<organism evidence="8 9">
    <name type="scientific">Cohnella thailandensis</name>
    <dbReference type="NCBI Taxonomy" id="557557"/>
    <lineage>
        <taxon>Bacteria</taxon>
        <taxon>Bacillati</taxon>
        <taxon>Bacillota</taxon>
        <taxon>Bacilli</taxon>
        <taxon>Bacillales</taxon>
        <taxon>Paenibacillaceae</taxon>
        <taxon>Cohnella</taxon>
    </lineage>
</organism>
<feature type="domain" description="RimM N-terminal" evidence="6">
    <location>
        <begin position="15"/>
        <end position="100"/>
    </location>
</feature>
<evidence type="ECO:0000256" key="1">
    <source>
        <dbReference type="ARBA" id="ARBA00022490"/>
    </source>
</evidence>
<dbReference type="InterPro" id="IPR002676">
    <property type="entry name" value="RimM_N"/>
</dbReference>
<dbReference type="PANTHER" id="PTHR33692">
    <property type="entry name" value="RIBOSOME MATURATION FACTOR RIMM"/>
    <property type="match status" value="1"/>
</dbReference>
<comment type="similarity">
    <text evidence="5">Belongs to the RimM family.</text>
</comment>
<name>A0A841SXN6_9BACL</name>
<dbReference type="Pfam" id="PF24986">
    <property type="entry name" value="PRC_RimM"/>
    <property type="match status" value="1"/>
</dbReference>
<dbReference type="HAMAP" id="MF_00014">
    <property type="entry name" value="Ribosome_mat_RimM"/>
    <property type="match status" value="1"/>
</dbReference>
<comment type="subcellular location">
    <subcellularLocation>
        <location evidence="5">Cytoplasm</location>
    </subcellularLocation>
</comment>
<dbReference type="GO" id="GO:0042274">
    <property type="term" value="P:ribosomal small subunit biogenesis"/>
    <property type="evidence" value="ECO:0007669"/>
    <property type="project" value="UniProtKB-UniRule"/>
</dbReference>
<evidence type="ECO:0000259" key="7">
    <source>
        <dbReference type="Pfam" id="PF24986"/>
    </source>
</evidence>
<protein>
    <recommendedName>
        <fullName evidence="5">Ribosome maturation factor RimM</fullName>
    </recommendedName>
</protein>
<dbReference type="SUPFAM" id="SSF50447">
    <property type="entry name" value="Translation proteins"/>
    <property type="match status" value="1"/>
</dbReference>
<evidence type="ECO:0000259" key="6">
    <source>
        <dbReference type="Pfam" id="PF01782"/>
    </source>
</evidence>
<dbReference type="Pfam" id="PF01782">
    <property type="entry name" value="RimM"/>
    <property type="match status" value="1"/>
</dbReference>
<dbReference type="Gene3D" id="2.40.30.60">
    <property type="entry name" value="RimM"/>
    <property type="match status" value="1"/>
</dbReference>
<evidence type="ECO:0000256" key="5">
    <source>
        <dbReference type="HAMAP-Rule" id="MF_00014"/>
    </source>
</evidence>
<dbReference type="AlphaFoldDB" id="A0A841SXN6"/>
<dbReference type="Gene3D" id="2.30.30.240">
    <property type="entry name" value="PRC-barrel domain"/>
    <property type="match status" value="1"/>
</dbReference>
<dbReference type="NCBIfam" id="TIGR02273">
    <property type="entry name" value="16S_RimM"/>
    <property type="match status" value="1"/>
</dbReference>
<dbReference type="EMBL" id="JACJVQ010000019">
    <property type="protein sequence ID" value="MBB6636674.1"/>
    <property type="molecule type" value="Genomic_DNA"/>
</dbReference>
<keyword evidence="3 5" id="KW-0698">rRNA processing</keyword>
<dbReference type="GO" id="GO:0005840">
    <property type="term" value="C:ribosome"/>
    <property type="evidence" value="ECO:0007669"/>
    <property type="project" value="InterPro"/>
</dbReference>
<dbReference type="GO" id="GO:0006364">
    <property type="term" value="P:rRNA processing"/>
    <property type="evidence" value="ECO:0007669"/>
    <property type="project" value="UniProtKB-UniRule"/>
</dbReference>
<dbReference type="InterPro" id="IPR009000">
    <property type="entry name" value="Transl_B-barrel_sf"/>
</dbReference>